<sequence length="1228" mass="133276">MNSAWQFWIDRGGTFTDIVARNPAGQLVTHKLLSENPEQYADAAIQGIRDLLGLSSEQVIPREQIEVVRMGTTVATNALLEHKGEPVLFVTTQGFKDALRIGYQQRPNLFALDIELPQMLYADVLEVAERIGAQGDIIQVPDPSVIQADLQHAFQQGLRSVAIVLMHAYRYPQHEQLIAKIAHGIGFTQISTSHQASPLIKWVGRGDTTVVDAYLSPVLRRYVQQVTQALPQIPLFFMQSNGGLTHADHFQGKDAILSGPAGGVVGMVKTAQAAGFNKLIGFDMGGTSTDVCHFAGEYERTLESQIAGARIRAPMMQIHTVAAGGGSILHYDGQRFRVGPDSAGANPGPAAYRRGGQLTITDCNVLLGKLQPTYFPKLFGVDGKQALDTASVQQQFAELAKQARMPAAQVAEGFLNIAVENMASAIKKISVQRGYDVSDYTLCCFGGASGQHACLVAERLGIKQILLHPFAGVLSAYGIGLADIRHIQTQSIELALTPDNLSLIQTQQAALMHSTRAHIQQQGITSTTIQHATRLHCRYAGSDSSLSIAWQIDSAALQVAFTQAHQQRFGFSSPEKAIIVASLEVEAIAANDDASLLLTSTTPQTSEPTYHTVFMRGQWHNTPFYQREALPINQCIQGPAVILESTGTTVIEPQWSVMLRADNNLVLDYCAEVVEADSDVMNETLCRMDAALERTGMYSQRVSAVTPEASQTTANPIQLEIFNNLFMSIAEQMGFVLEQTAVSVNIKERLDFSCAMFDPAGNLVANAPHMPVHLGSMSESIKAIIHANQGQMQAGDAYVLNDPYHGGTHLPDVTVIKPVFDDNTQQIIFYVATRGHHADIGGITPGSIPPQSQRIEEEGILLTNIQLVEQGQFQEAKLRDLLNQPPYPARNIDYNIADLKAQLAACRRGELELKRLIQQMGLSTVQAYMRHVQDNAEESVRRVISQLSNAAFTYAMDDGSQICVKLTVDQAQRYATLDFTGTSPQHPHNLNAPTAITRAAVLYVFRCLVQDNIPLNEGCLKPLTLIIPDGSMLNPCYPAAVVAGNVETSQYIVDCLFGALGIMGAAQGTMNNVTWGNERYQYYETLCGGAGATAQANGASAVHTHMTNSRLTDPEILETRFPVRLEEFSIRPHSGGQGRYQGGNGIVRKTRFLEPMTVSIVSGHRRIAPYGMAGGQAGLVGQNALQRANGSYEVLAGISQVHVEVGDILSITTPGGGGFADYLNTDQA</sequence>
<protein>
    <submittedName>
        <fullName evidence="6">Hydantoinase B/oxoprolinase family protein</fullName>
    </submittedName>
</protein>
<proteinExistence type="inferred from homology"/>
<evidence type="ECO:0000259" key="3">
    <source>
        <dbReference type="Pfam" id="PF02538"/>
    </source>
</evidence>
<dbReference type="InterPro" id="IPR003692">
    <property type="entry name" value="Hydantoinase_B"/>
</dbReference>
<accession>A0AA95H2I8</accession>
<dbReference type="Pfam" id="PF01968">
    <property type="entry name" value="Hydantoinase_A"/>
    <property type="match status" value="1"/>
</dbReference>
<dbReference type="InterPro" id="IPR049517">
    <property type="entry name" value="ACX-like_C"/>
</dbReference>
<dbReference type="Pfam" id="PF05378">
    <property type="entry name" value="Hydant_A_N"/>
    <property type="match status" value="1"/>
</dbReference>
<reference evidence="6" key="1">
    <citation type="journal article" date="2023" name="Int. J. Mol. Sci.">
        <title>Metagenomics Revealed a New Genus 'Candidatus Thiocaldithrix dubininis' gen. nov., sp. nov. and a New Species 'Candidatus Thiothrix putei' sp. nov. in the Family Thiotrichaceae, Some Members of Which Have Traits of Both Na+- and H+-Motive Energetics.</title>
        <authorList>
            <person name="Ravin N.V."/>
            <person name="Muntyan M.S."/>
            <person name="Smolyakov D.D."/>
            <person name="Rudenko T.S."/>
            <person name="Beletsky A.V."/>
            <person name="Mardanov A.V."/>
            <person name="Grabovich M.Y."/>
        </authorList>
    </citation>
    <scope>NUCLEOTIDE SEQUENCE</scope>
    <source>
        <strain evidence="6">GKL-01</strain>
    </source>
</reference>
<dbReference type="Pfam" id="PF02538">
    <property type="entry name" value="Hydantoinase_B"/>
    <property type="match status" value="1"/>
</dbReference>
<dbReference type="GO" id="GO:0005829">
    <property type="term" value="C:cytosol"/>
    <property type="evidence" value="ECO:0007669"/>
    <property type="project" value="TreeGrafter"/>
</dbReference>
<feature type="domain" description="Acetophenone carboxylase-like C-terminal" evidence="5">
    <location>
        <begin position="504"/>
        <end position="659"/>
    </location>
</feature>
<dbReference type="Proteomes" id="UP001300672">
    <property type="component" value="Chromosome"/>
</dbReference>
<evidence type="ECO:0000259" key="2">
    <source>
        <dbReference type="Pfam" id="PF01968"/>
    </source>
</evidence>
<feature type="domain" description="Hydantoinase B/oxoprolinase" evidence="3">
    <location>
        <begin position="715"/>
        <end position="1221"/>
    </location>
</feature>
<dbReference type="Pfam" id="PF19278">
    <property type="entry name" value="Hydant_A_C"/>
    <property type="match status" value="1"/>
</dbReference>
<evidence type="ECO:0000256" key="1">
    <source>
        <dbReference type="ARBA" id="ARBA00010403"/>
    </source>
</evidence>
<dbReference type="PANTHER" id="PTHR11365">
    <property type="entry name" value="5-OXOPROLINASE RELATED"/>
    <property type="match status" value="1"/>
</dbReference>
<comment type="similarity">
    <text evidence="1">Belongs to the oxoprolinase family.</text>
</comment>
<feature type="domain" description="Hydantoinase A/oxoprolinase" evidence="2">
    <location>
        <begin position="205"/>
        <end position="487"/>
    </location>
</feature>
<dbReference type="KEGG" id="tdu:QJT80_10765"/>
<dbReference type="InterPro" id="IPR002821">
    <property type="entry name" value="Hydantoinase_A"/>
</dbReference>
<dbReference type="AlphaFoldDB" id="A0AA95H2I8"/>
<dbReference type="GO" id="GO:0006749">
    <property type="term" value="P:glutathione metabolic process"/>
    <property type="evidence" value="ECO:0007669"/>
    <property type="project" value="TreeGrafter"/>
</dbReference>
<feature type="domain" description="Hydantoinase/oxoprolinase N-terminal" evidence="4">
    <location>
        <begin position="7"/>
        <end position="183"/>
    </location>
</feature>
<dbReference type="InterPro" id="IPR008040">
    <property type="entry name" value="Hydant_A_N"/>
</dbReference>
<dbReference type="GO" id="GO:0017168">
    <property type="term" value="F:5-oxoprolinase (ATP-hydrolyzing) activity"/>
    <property type="evidence" value="ECO:0007669"/>
    <property type="project" value="TreeGrafter"/>
</dbReference>
<reference evidence="6" key="2">
    <citation type="submission" date="2023-04" db="EMBL/GenBank/DDBJ databases">
        <authorList>
            <person name="Beletskiy A.V."/>
            <person name="Mardanov A.V."/>
            <person name="Ravin N.V."/>
        </authorList>
    </citation>
    <scope>NUCLEOTIDE SEQUENCE</scope>
    <source>
        <strain evidence="6">GKL-01</strain>
    </source>
</reference>
<organism evidence="6">
    <name type="scientific">Candidatus Thiocaldithrix dubininis</name>
    <dbReference type="NCBI Taxonomy" id="3080823"/>
    <lineage>
        <taxon>Bacteria</taxon>
        <taxon>Pseudomonadati</taxon>
        <taxon>Pseudomonadota</taxon>
        <taxon>Gammaproteobacteria</taxon>
        <taxon>Thiotrichales</taxon>
        <taxon>Thiotrichaceae</taxon>
        <taxon>Candidatus Thiocaldithrix</taxon>
    </lineage>
</organism>
<evidence type="ECO:0000313" key="6">
    <source>
        <dbReference type="EMBL" id="WGZ89982.1"/>
    </source>
</evidence>
<dbReference type="EMBL" id="CP124755">
    <property type="protein sequence ID" value="WGZ89982.1"/>
    <property type="molecule type" value="Genomic_DNA"/>
</dbReference>
<evidence type="ECO:0000259" key="5">
    <source>
        <dbReference type="Pfam" id="PF19278"/>
    </source>
</evidence>
<dbReference type="PANTHER" id="PTHR11365:SF23">
    <property type="entry name" value="HYPOTHETICAL 5-OXOPROLINASE (EUROFUNG)-RELATED"/>
    <property type="match status" value="1"/>
</dbReference>
<gene>
    <name evidence="6" type="ORF">QJT80_10765</name>
</gene>
<evidence type="ECO:0000259" key="4">
    <source>
        <dbReference type="Pfam" id="PF05378"/>
    </source>
</evidence>
<name>A0AA95H2I8_9GAMM</name>
<dbReference type="InterPro" id="IPR045079">
    <property type="entry name" value="Oxoprolinase-like"/>
</dbReference>